<feature type="domain" description="Bacterial Ig-like" evidence="7">
    <location>
        <begin position="774"/>
        <end position="844"/>
    </location>
</feature>
<dbReference type="InterPro" id="IPR028974">
    <property type="entry name" value="TSP_type-3_rpt"/>
</dbReference>
<dbReference type="InterPro" id="IPR013783">
    <property type="entry name" value="Ig-like_fold"/>
</dbReference>
<reference evidence="9" key="1">
    <citation type="submission" date="2017-09" db="EMBL/GenBank/DDBJ databases">
        <title>Depth-based differentiation of microbial function through sediment-hosted aquifers and enrichment of novel symbionts in the deep terrestrial subsurface.</title>
        <authorList>
            <person name="Probst A.J."/>
            <person name="Ladd B."/>
            <person name="Jarett J.K."/>
            <person name="Geller-Mcgrath D.E."/>
            <person name="Sieber C.M.K."/>
            <person name="Emerson J.B."/>
            <person name="Anantharaman K."/>
            <person name="Thomas B.C."/>
            <person name="Malmstrom R."/>
            <person name="Stieglmeier M."/>
            <person name="Klingl A."/>
            <person name="Woyke T."/>
            <person name="Ryan C.M."/>
            <person name="Banfield J.F."/>
        </authorList>
    </citation>
    <scope>NUCLEOTIDE SEQUENCE [LARGE SCALE GENOMIC DNA]</scope>
</reference>
<keyword evidence="6" id="KW-1133">Transmembrane helix</keyword>
<evidence type="ECO:0000256" key="6">
    <source>
        <dbReference type="SAM" id="Phobius"/>
    </source>
</evidence>
<evidence type="ECO:0000313" key="8">
    <source>
        <dbReference type="EMBL" id="PIT96507.1"/>
    </source>
</evidence>
<evidence type="ECO:0000256" key="2">
    <source>
        <dbReference type="ARBA" id="ARBA00022525"/>
    </source>
</evidence>
<accession>A0A2M6WUP1</accession>
<keyword evidence="4" id="KW-0106">Calcium</keyword>
<evidence type="ECO:0000313" key="9">
    <source>
        <dbReference type="Proteomes" id="UP000228533"/>
    </source>
</evidence>
<dbReference type="Proteomes" id="UP000228533">
    <property type="component" value="Unassembled WGS sequence"/>
</dbReference>
<evidence type="ECO:0000256" key="5">
    <source>
        <dbReference type="SAM" id="MobiDB-lite"/>
    </source>
</evidence>
<evidence type="ECO:0000256" key="1">
    <source>
        <dbReference type="ARBA" id="ARBA00004613"/>
    </source>
</evidence>
<comment type="subcellular location">
    <subcellularLocation>
        <location evidence="1">Secreted</location>
    </subcellularLocation>
</comment>
<name>A0A2M6WUP1_9BACT</name>
<dbReference type="Pfam" id="PF19077">
    <property type="entry name" value="Big_13"/>
    <property type="match status" value="1"/>
</dbReference>
<evidence type="ECO:0000259" key="7">
    <source>
        <dbReference type="Pfam" id="PF19077"/>
    </source>
</evidence>
<keyword evidence="6" id="KW-0812">Transmembrane</keyword>
<keyword evidence="6" id="KW-0472">Membrane</keyword>
<dbReference type="GO" id="GO:0005509">
    <property type="term" value="F:calcium ion binding"/>
    <property type="evidence" value="ECO:0007669"/>
    <property type="project" value="InterPro"/>
</dbReference>
<feature type="region of interest" description="Disordered" evidence="5">
    <location>
        <begin position="689"/>
        <end position="724"/>
    </location>
</feature>
<feature type="compositionally biased region" description="Basic and acidic residues" evidence="5">
    <location>
        <begin position="690"/>
        <end position="705"/>
    </location>
</feature>
<comment type="caution">
    <text evidence="8">The sequence shown here is derived from an EMBL/GenBank/DDBJ whole genome shotgun (WGS) entry which is preliminary data.</text>
</comment>
<dbReference type="AlphaFoldDB" id="A0A2M6WUP1"/>
<organism evidence="8 9">
    <name type="scientific">Candidatus Falkowbacteria bacterium CG10_big_fil_rev_8_21_14_0_10_37_14</name>
    <dbReference type="NCBI Taxonomy" id="1974561"/>
    <lineage>
        <taxon>Bacteria</taxon>
        <taxon>Candidatus Falkowiibacteriota</taxon>
    </lineage>
</organism>
<sequence length="905" mass="100082">MINKLNLKFKIIAVMIIPAVLAIAWTVYTTQAQTVNNTTSQSYFEPWQTPVPTDLPVRFHYSVSDAVVRFAVALDTNQANAVYYDGQYLGGTTYGFTLSTASMASGNYIIIAEVRSGTTFTRVAYQNFSVVKLSDANNTTTSNIEPIQCIFTYSDWGNCQNNRQYRQVLSKLPTNCNVGLPEDGQDCVVCTADIWQCGQWGACSETGYKERICGLVTDCPSATNTVPLRQLCNDDEMALLNQVSSVPTSTATSSPYCQYKLDDWTDCFNNKQHRNILERYPSDCVVVGSEYPVLERSCVDVLPTCTLADWECTTWGDCLSTGVHYRTCKTIKNCQITTTNKPSIYETCQLNTTTTTEKIKAKCLYKYSSWTKCLNGQQSRTVLSPQPTNCEGRPEALSRNCVVTNACQIDEWQCSEWSACQPNQQANRSCKLVKDCPNQTTVRPAIVRGCEYQLKTAVNKNTATEDKNKINNQYELEVLKKQPTTESSVVIQETATTKNQPELITQLTTQAIEQKIPNICLDAGLITPRDCEIYLRQTQIISECLQAKITSKVVCRDYLFSKYGQPLKCRDLTAEQCSIVVDSIILGDWRDQPLSDENRRSIETVVGTSATLNNNSNNFTVNQVAVIPTTGANPNAAQVNNVVKVDVSPFAPSVSDTKIFLAAAKIDANQTTLLPAVLMFDNDGDGLPNDIEKRLGTNPDNRDTDGDGYDDATEVRTGNDPLSPAKKKITTVLNPVDQAVVSGRALEQPKFKETTPSQNLKIISILTTNIDTANKTSQLNMQGVAKPNQVVTIYIYSVMPIVVTVVADANGNWVYDLDKTLIDGKHEVYVAVNDDQGHIQEVSNPAAFLIKEAKAVSLDEFVKIEDATYTPSTTRNMVVFYAVAALALITSFVILFLVVRHKINA</sequence>
<dbReference type="InterPro" id="IPR059100">
    <property type="entry name" value="TSP3_bac"/>
</dbReference>
<dbReference type="InterPro" id="IPR044016">
    <property type="entry name" value="Big_13"/>
</dbReference>
<keyword evidence="2" id="KW-0964">Secreted</keyword>
<feature type="transmembrane region" description="Helical" evidence="6">
    <location>
        <begin position="7"/>
        <end position="28"/>
    </location>
</feature>
<dbReference type="EMBL" id="PFAM01000001">
    <property type="protein sequence ID" value="PIT96507.1"/>
    <property type="molecule type" value="Genomic_DNA"/>
</dbReference>
<evidence type="ECO:0000256" key="3">
    <source>
        <dbReference type="ARBA" id="ARBA00022729"/>
    </source>
</evidence>
<feature type="transmembrane region" description="Helical" evidence="6">
    <location>
        <begin position="878"/>
        <end position="899"/>
    </location>
</feature>
<proteinExistence type="predicted"/>
<evidence type="ECO:0000256" key="4">
    <source>
        <dbReference type="ARBA" id="ARBA00022837"/>
    </source>
</evidence>
<dbReference type="Gene3D" id="2.60.40.10">
    <property type="entry name" value="Immunoglobulins"/>
    <property type="match status" value="1"/>
</dbReference>
<dbReference type="Gene3D" id="4.10.1080.10">
    <property type="entry name" value="TSP type-3 repeat"/>
    <property type="match status" value="1"/>
</dbReference>
<dbReference type="Pfam" id="PF18884">
    <property type="entry name" value="TSP3_bac"/>
    <property type="match status" value="2"/>
</dbReference>
<protein>
    <recommendedName>
        <fullName evidence="7">Bacterial Ig-like domain-containing protein</fullName>
    </recommendedName>
</protein>
<gene>
    <name evidence="8" type="ORF">COT94_00050</name>
</gene>
<keyword evidence="3" id="KW-0732">Signal</keyword>